<proteinExistence type="predicted"/>
<organism evidence="1 2">
    <name type="scientific">Knipowitschia caucasica</name>
    <name type="common">Caucasian dwarf goby</name>
    <name type="synonym">Pomatoschistus caucasicus</name>
    <dbReference type="NCBI Taxonomy" id="637954"/>
    <lineage>
        <taxon>Eukaryota</taxon>
        <taxon>Metazoa</taxon>
        <taxon>Chordata</taxon>
        <taxon>Craniata</taxon>
        <taxon>Vertebrata</taxon>
        <taxon>Euteleostomi</taxon>
        <taxon>Actinopterygii</taxon>
        <taxon>Neopterygii</taxon>
        <taxon>Teleostei</taxon>
        <taxon>Neoteleostei</taxon>
        <taxon>Acanthomorphata</taxon>
        <taxon>Gobiaria</taxon>
        <taxon>Gobiiformes</taxon>
        <taxon>Gobioidei</taxon>
        <taxon>Gobiidae</taxon>
        <taxon>Gobiinae</taxon>
        <taxon>Knipowitschia</taxon>
    </lineage>
</organism>
<keyword evidence="2" id="KW-1185">Reference proteome</keyword>
<accession>A0AAV2KS24</accession>
<sequence length="88" mass="10291">MSERRSLLRAAVNERLAAAAEEIFVLLERTIAEYEEEVCRSKEQNQRNQQLLEALLTRGSGQRRLYSRLFHVWDKLYIDTSKLSSCCV</sequence>
<evidence type="ECO:0000313" key="1">
    <source>
        <dbReference type="EMBL" id="CAL1591428.1"/>
    </source>
</evidence>
<dbReference type="AlphaFoldDB" id="A0AAV2KS24"/>
<reference evidence="1 2" key="1">
    <citation type="submission" date="2024-04" db="EMBL/GenBank/DDBJ databases">
        <authorList>
            <person name="Waldvogel A.-M."/>
            <person name="Schoenle A."/>
        </authorList>
    </citation>
    <scope>NUCLEOTIDE SEQUENCE [LARGE SCALE GENOMIC DNA]</scope>
</reference>
<dbReference type="EMBL" id="OZ035824">
    <property type="protein sequence ID" value="CAL1591428.1"/>
    <property type="molecule type" value="Genomic_DNA"/>
</dbReference>
<protein>
    <submittedName>
        <fullName evidence="1">Uncharacterized protein</fullName>
    </submittedName>
</protein>
<gene>
    <name evidence="1" type="ORF">KC01_LOCUS20798</name>
</gene>
<name>A0AAV2KS24_KNICA</name>
<evidence type="ECO:0000313" key="2">
    <source>
        <dbReference type="Proteomes" id="UP001497482"/>
    </source>
</evidence>
<dbReference type="Proteomes" id="UP001497482">
    <property type="component" value="Chromosome 2"/>
</dbReference>